<gene>
    <name evidence="2" type="ORF">BJP51_04140</name>
</gene>
<dbReference type="Proteomes" id="UP000187465">
    <property type="component" value="Unassembled WGS sequence"/>
</dbReference>
<evidence type="ECO:0000313" key="2">
    <source>
        <dbReference type="EMBL" id="OMD25445.1"/>
    </source>
</evidence>
<evidence type="ECO:0000313" key="3">
    <source>
        <dbReference type="Proteomes" id="UP000187465"/>
    </source>
</evidence>
<organism evidence="2 3">
    <name type="scientific">Paenibacillus odorifer</name>
    <dbReference type="NCBI Taxonomy" id="189426"/>
    <lineage>
        <taxon>Bacteria</taxon>
        <taxon>Bacillati</taxon>
        <taxon>Bacillota</taxon>
        <taxon>Bacilli</taxon>
        <taxon>Bacillales</taxon>
        <taxon>Paenibacillaceae</taxon>
        <taxon>Paenibacillus</taxon>
    </lineage>
</organism>
<sequence length="89" mass="10507">MRSAEETLELLLQGMDKRRQYLRRKLRRIENHGTKPRRGGGNELNRLKYSGRAGMLSEHATILCMLEDIRHSRLHPDNLYNEEDDTDDD</sequence>
<accession>A0A1R0X0C8</accession>
<proteinExistence type="predicted"/>
<name>A0A1R0X0C8_9BACL</name>
<evidence type="ECO:0000256" key="1">
    <source>
        <dbReference type="SAM" id="MobiDB-lite"/>
    </source>
</evidence>
<feature type="region of interest" description="Disordered" evidence="1">
    <location>
        <begin position="26"/>
        <end position="46"/>
    </location>
</feature>
<dbReference type="RefSeq" id="WP_036684294.1">
    <property type="nucleotide sequence ID" value="NZ_MKQP01000045.1"/>
</dbReference>
<dbReference type="EMBL" id="MKQP01000045">
    <property type="protein sequence ID" value="OMD25445.1"/>
    <property type="molecule type" value="Genomic_DNA"/>
</dbReference>
<comment type="caution">
    <text evidence="2">The sequence shown here is derived from an EMBL/GenBank/DDBJ whole genome shotgun (WGS) entry which is preliminary data.</text>
</comment>
<protein>
    <submittedName>
        <fullName evidence="2">Uncharacterized protein</fullName>
    </submittedName>
</protein>
<reference evidence="2 3" key="1">
    <citation type="submission" date="2016-10" db="EMBL/GenBank/DDBJ databases">
        <title>Paenibacillus species isolates.</title>
        <authorList>
            <person name="Beno S.M."/>
        </authorList>
    </citation>
    <scope>NUCLEOTIDE SEQUENCE [LARGE SCALE GENOMIC DNA]</scope>
    <source>
        <strain evidence="2 3">FSL H7-0604</strain>
    </source>
</reference>
<dbReference type="AlphaFoldDB" id="A0A1R0X0C8"/>